<accession>A0AAJ7FU02</accession>
<sequence>MSRPRERDEQEALKLDEYFKETLARVRPYILALTAPDDVQLCRLWLDKLSHALSQRNLRNQYLFELCRQLKSGHLDGIFGRAPTNGSLVPLSRLGQMVSVSSSLSEISDSSTSPYYSWFRPSTKSTQRHSAPMNKISLKKRESGTTSTSLCFHGARMASSSHFYENGRTDRNQFNIYRQRIDTLTTIVKDLQIQNERLNQELAQCHENCNSDERPQLQANVKQLTAEVTSLKAKLMEVQKMKDTLETNHKAIIEQYKSTITEQFSKMKLRLEEAQSKNIELDNIVVAITQKLDIITHNKEEEVKNVKTESTQKIEDMRKQYDLLIEQKDKEIQTKDEIINRFKNELSEKDLAHREQVESLFNKIRELDDKLQMKIEEEDKLQMIVSEQCATMKEEFAKIRNELETVNQKKIQDMTHKISSLKKNVQKLEKSKEKLIHDYEKQIYRILKDKEHEIKTLQVQLQGQRSEISMTLNSEKQCELDTLVTNLEERYRTLLAAVDASADSQRQNYLKVEHEVEEKNTVYRCLIKRQRGSGYKQKSRRG</sequence>
<protein>
    <submittedName>
        <fullName evidence="4">Centrosomal protein of 112 kDa isoform X1</fullName>
    </submittedName>
</protein>
<reference evidence="4" key="1">
    <citation type="submission" date="2025-08" db="UniProtKB">
        <authorList>
            <consortium name="RefSeq"/>
        </authorList>
    </citation>
    <scope>IDENTIFICATION</scope>
</reference>
<evidence type="ECO:0000256" key="1">
    <source>
        <dbReference type="SAM" id="Coils"/>
    </source>
</evidence>
<dbReference type="AlphaFoldDB" id="A0AAJ7FU02"/>
<dbReference type="InterPro" id="IPR027831">
    <property type="entry name" value="DUF4485"/>
</dbReference>
<feature type="coiled-coil region" evidence="1">
    <location>
        <begin position="181"/>
        <end position="248"/>
    </location>
</feature>
<gene>
    <name evidence="4" type="primary">LOC107273954</name>
</gene>
<dbReference type="GeneID" id="107273954"/>
<evidence type="ECO:0000313" key="3">
    <source>
        <dbReference type="Proteomes" id="UP000694920"/>
    </source>
</evidence>
<evidence type="ECO:0000259" key="2">
    <source>
        <dbReference type="Pfam" id="PF14846"/>
    </source>
</evidence>
<feature type="coiled-coil region" evidence="1">
    <location>
        <begin position="307"/>
        <end position="467"/>
    </location>
</feature>
<feature type="domain" description="DUF4485" evidence="2">
    <location>
        <begin position="15"/>
        <end position="93"/>
    </location>
</feature>
<dbReference type="Pfam" id="PF14846">
    <property type="entry name" value="DUF4485"/>
    <property type="match status" value="1"/>
</dbReference>
<evidence type="ECO:0000313" key="4">
    <source>
        <dbReference type="RefSeq" id="XP_015608126.1"/>
    </source>
</evidence>
<keyword evidence="1" id="KW-0175">Coiled coil</keyword>
<keyword evidence="3" id="KW-1185">Reference proteome</keyword>
<organism evidence="3 4">
    <name type="scientific">Cephus cinctus</name>
    <name type="common">Wheat stem sawfly</name>
    <dbReference type="NCBI Taxonomy" id="211228"/>
    <lineage>
        <taxon>Eukaryota</taxon>
        <taxon>Metazoa</taxon>
        <taxon>Ecdysozoa</taxon>
        <taxon>Arthropoda</taxon>
        <taxon>Hexapoda</taxon>
        <taxon>Insecta</taxon>
        <taxon>Pterygota</taxon>
        <taxon>Neoptera</taxon>
        <taxon>Endopterygota</taxon>
        <taxon>Hymenoptera</taxon>
        <taxon>Cephoidea</taxon>
        <taxon>Cephidae</taxon>
        <taxon>Cephus</taxon>
    </lineage>
</organism>
<dbReference type="RefSeq" id="XP_015608126.1">
    <property type="nucleotide sequence ID" value="XM_015752640.2"/>
</dbReference>
<dbReference type="Proteomes" id="UP000694920">
    <property type="component" value="Unplaced"/>
</dbReference>
<name>A0AAJ7FU02_CEPCN</name>
<proteinExistence type="predicted"/>
<dbReference type="KEGG" id="ccin:107273954"/>